<evidence type="ECO:0000313" key="3">
    <source>
        <dbReference type="EMBL" id="MBB4929432.1"/>
    </source>
</evidence>
<evidence type="ECO:0000256" key="1">
    <source>
        <dbReference type="ARBA" id="ARBA00008404"/>
    </source>
</evidence>
<keyword evidence="4" id="KW-1185">Reference proteome</keyword>
<evidence type="ECO:0000313" key="4">
    <source>
        <dbReference type="Proteomes" id="UP000523007"/>
    </source>
</evidence>
<keyword evidence="2" id="KW-0472">Membrane</keyword>
<feature type="transmembrane region" description="Helical" evidence="2">
    <location>
        <begin position="54"/>
        <end position="73"/>
    </location>
</feature>
<organism evidence="3 4">
    <name type="scientific">Lipingzhangella halophila</name>
    <dbReference type="NCBI Taxonomy" id="1783352"/>
    <lineage>
        <taxon>Bacteria</taxon>
        <taxon>Bacillati</taxon>
        <taxon>Actinomycetota</taxon>
        <taxon>Actinomycetes</taxon>
        <taxon>Streptosporangiales</taxon>
        <taxon>Nocardiopsidaceae</taxon>
        <taxon>Lipingzhangella</taxon>
    </lineage>
</organism>
<name>A0A7W7RCF6_9ACTN</name>
<dbReference type="GO" id="GO:0015385">
    <property type="term" value="F:sodium:proton antiporter activity"/>
    <property type="evidence" value="ECO:0007669"/>
    <property type="project" value="TreeGrafter"/>
</dbReference>
<sequence>MPDLAAANGVLAIAGVDVLSVLGGAAIALGVFFIVVAGIGMLRLDDVYSRMNAITKASTLGVILTLLGSFLLMPSWDTAWKVVLAIVLQLLSSPVGSYAVGRAAYRVGTPLSEQTEFDHLGHRVPDRS</sequence>
<dbReference type="Proteomes" id="UP000523007">
    <property type="component" value="Unassembled WGS sequence"/>
</dbReference>
<reference evidence="3 4" key="1">
    <citation type="submission" date="2020-08" db="EMBL/GenBank/DDBJ databases">
        <title>Sequencing the genomes of 1000 actinobacteria strains.</title>
        <authorList>
            <person name="Klenk H.-P."/>
        </authorList>
    </citation>
    <scope>NUCLEOTIDE SEQUENCE [LARGE SCALE GENOMIC DNA]</scope>
    <source>
        <strain evidence="3 4">DSM 102030</strain>
    </source>
</reference>
<dbReference type="PANTHER" id="PTHR34703">
    <property type="entry name" value="ANTIPORTER SUBUNIT MNHG2-RELATED"/>
    <property type="match status" value="1"/>
</dbReference>
<gene>
    <name evidence="3" type="ORF">F4561_000252</name>
</gene>
<dbReference type="Pfam" id="PF03334">
    <property type="entry name" value="PhaG_MnhG_YufB"/>
    <property type="match status" value="1"/>
</dbReference>
<evidence type="ECO:0000256" key="2">
    <source>
        <dbReference type="SAM" id="Phobius"/>
    </source>
</evidence>
<accession>A0A7W7RCF6</accession>
<comment type="caution">
    <text evidence="3">The sequence shown here is derived from an EMBL/GenBank/DDBJ whole genome shotgun (WGS) entry which is preliminary data.</text>
</comment>
<dbReference type="EMBL" id="JACHJT010000001">
    <property type="protein sequence ID" value="MBB4929432.1"/>
    <property type="molecule type" value="Genomic_DNA"/>
</dbReference>
<protein>
    <submittedName>
        <fullName evidence="3">Multicomponent Na+:H+ antiporter subunit G</fullName>
    </submittedName>
</protein>
<proteinExistence type="inferred from homology"/>
<feature type="transmembrane region" description="Helical" evidence="2">
    <location>
        <begin position="79"/>
        <end position="100"/>
    </location>
</feature>
<keyword evidence="2" id="KW-0812">Transmembrane</keyword>
<feature type="transmembrane region" description="Helical" evidence="2">
    <location>
        <begin position="20"/>
        <end position="42"/>
    </location>
</feature>
<dbReference type="RefSeq" id="WP_184573909.1">
    <property type="nucleotide sequence ID" value="NZ_JACHJT010000001.1"/>
</dbReference>
<dbReference type="PANTHER" id="PTHR34703:SF1">
    <property type="entry name" value="ANTIPORTER SUBUNIT MNHG2-RELATED"/>
    <property type="match status" value="1"/>
</dbReference>
<keyword evidence="2" id="KW-1133">Transmembrane helix</keyword>
<dbReference type="NCBIfam" id="TIGR01300">
    <property type="entry name" value="CPA3_mnhG_phaG"/>
    <property type="match status" value="1"/>
</dbReference>
<comment type="similarity">
    <text evidence="1">Belongs to the CPA3 antiporters (TC 2.A.63) subunit G family.</text>
</comment>
<dbReference type="AlphaFoldDB" id="A0A7W7RCF6"/>
<dbReference type="InterPro" id="IPR005133">
    <property type="entry name" value="PhaG_MnhG_YufB"/>
</dbReference>